<proteinExistence type="predicted"/>
<dbReference type="Proteomes" id="UP000002051">
    <property type="component" value="Unassembled WGS sequence"/>
</dbReference>
<dbReference type="AlphaFoldDB" id="A0A072TV92"/>
<dbReference type="PANTHER" id="PTHR31286:SF60">
    <property type="entry name" value="PROTEIN, PUTATIVE-RELATED"/>
    <property type="match status" value="1"/>
</dbReference>
<feature type="region of interest" description="Disordered" evidence="1">
    <location>
        <begin position="246"/>
        <end position="275"/>
    </location>
</feature>
<feature type="compositionally biased region" description="Basic and acidic residues" evidence="1">
    <location>
        <begin position="18"/>
        <end position="36"/>
    </location>
</feature>
<evidence type="ECO:0000256" key="1">
    <source>
        <dbReference type="SAM" id="MobiDB-lite"/>
    </source>
</evidence>
<dbReference type="InterPro" id="IPR040256">
    <property type="entry name" value="At4g02000-like"/>
</dbReference>
<gene>
    <name evidence="2" type="ORF">MTR_0014s0120</name>
</gene>
<feature type="region of interest" description="Disordered" evidence="1">
    <location>
        <begin position="1"/>
        <end position="36"/>
    </location>
</feature>
<evidence type="ECO:0000313" key="3">
    <source>
        <dbReference type="EnsemblPlants" id="KEH17445"/>
    </source>
</evidence>
<evidence type="ECO:0000313" key="4">
    <source>
        <dbReference type="Proteomes" id="UP000002051"/>
    </source>
</evidence>
<reference evidence="3" key="3">
    <citation type="submission" date="2015-06" db="UniProtKB">
        <authorList>
            <consortium name="EnsemblPlants"/>
        </authorList>
    </citation>
    <scope>IDENTIFICATION</scope>
    <source>
        <strain evidence="3">cv. Jemalong A17</strain>
    </source>
</reference>
<evidence type="ECO:0000313" key="2">
    <source>
        <dbReference type="EMBL" id="KEH17445.1"/>
    </source>
</evidence>
<dbReference type="EMBL" id="KL402739">
    <property type="protein sequence ID" value="KEH17445.1"/>
    <property type="molecule type" value="Genomic_DNA"/>
</dbReference>
<protein>
    <submittedName>
        <fullName evidence="2">DUF4283 domain protein</fullName>
    </submittedName>
</protein>
<keyword evidence="4" id="KW-1185">Reference proteome</keyword>
<reference evidence="2 4" key="1">
    <citation type="journal article" date="2011" name="Nature">
        <title>The Medicago genome provides insight into the evolution of rhizobial symbioses.</title>
        <authorList>
            <person name="Young N.D."/>
            <person name="Debelle F."/>
            <person name="Oldroyd G.E."/>
            <person name="Geurts R."/>
            <person name="Cannon S.B."/>
            <person name="Udvardi M.K."/>
            <person name="Benedito V.A."/>
            <person name="Mayer K.F."/>
            <person name="Gouzy J."/>
            <person name="Schoof H."/>
            <person name="Van de Peer Y."/>
            <person name="Proost S."/>
            <person name="Cook D.R."/>
            <person name="Meyers B.C."/>
            <person name="Spannagl M."/>
            <person name="Cheung F."/>
            <person name="De Mita S."/>
            <person name="Krishnakumar V."/>
            <person name="Gundlach H."/>
            <person name="Zhou S."/>
            <person name="Mudge J."/>
            <person name="Bharti A.K."/>
            <person name="Murray J.D."/>
            <person name="Naoumkina M.A."/>
            <person name="Rosen B."/>
            <person name="Silverstein K.A."/>
            <person name="Tang H."/>
            <person name="Rombauts S."/>
            <person name="Zhao P.X."/>
            <person name="Zhou P."/>
            <person name="Barbe V."/>
            <person name="Bardou P."/>
            <person name="Bechner M."/>
            <person name="Bellec A."/>
            <person name="Berger A."/>
            <person name="Berges H."/>
            <person name="Bidwell S."/>
            <person name="Bisseling T."/>
            <person name="Choisne N."/>
            <person name="Couloux A."/>
            <person name="Denny R."/>
            <person name="Deshpande S."/>
            <person name="Dai X."/>
            <person name="Doyle J.J."/>
            <person name="Dudez A.M."/>
            <person name="Farmer A.D."/>
            <person name="Fouteau S."/>
            <person name="Franken C."/>
            <person name="Gibelin C."/>
            <person name="Gish J."/>
            <person name="Goldstein S."/>
            <person name="Gonzalez A.J."/>
            <person name="Green P.J."/>
            <person name="Hallab A."/>
            <person name="Hartog M."/>
            <person name="Hua A."/>
            <person name="Humphray S.J."/>
            <person name="Jeong D.H."/>
            <person name="Jing Y."/>
            <person name="Jocker A."/>
            <person name="Kenton S.M."/>
            <person name="Kim D.J."/>
            <person name="Klee K."/>
            <person name="Lai H."/>
            <person name="Lang C."/>
            <person name="Lin S."/>
            <person name="Macmil S.L."/>
            <person name="Magdelenat G."/>
            <person name="Matthews L."/>
            <person name="McCorrison J."/>
            <person name="Monaghan E.L."/>
            <person name="Mun J.H."/>
            <person name="Najar F.Z."/>
            <person name="Nicholson C."/>
            <person name="Noirot C."/>
            <person name="O'Bleness M."/>
            <person name="Paule C.R."/>
            <person name="Poulain J."/>
            <person name="Prion F."/>
            <person name="Qin B."/>
            <person name="Qu C."/>
            <person name="Retzel E.F."/>
            <person name="Riddle C."/>
            <person name="Sallet E."/>
            <person name="Samain S."/>
            <person name="Samson N."/>
            <person name="Sanders I."/>
            <person name="Saurat O."/>
            <person name="Scarpelli C."/>
            <person name="Schiex T."/>
            <person name="Segurens B."/>
            <person name="Severin A.J."/>
            <person name="Sherrier D.J."/>
            <person name="Shi R."/>
            <person name="Sims S."/>
            <person name="Singer S.R."/>
            <person name="Sinharoy S."/>
            <person name="Sterck L."/>
            <person name="Viollet A."/>
            <person name="Wang B.B."/>
            <person name="Wang K."/>
            <person name="Wang M."/>
            <person name="Wang X."/>
            <person name="Warfsmann J."/>
            <person name="Weissenbach J."/>
            <person name="White D.D."/>
            <person name="White J.D."/>
            <person name="Wiley G.B."/>
            <person name="Wincker P."/>
            <person name="Xing Y."/>
            <person name="Yang L."/>
            <person name="Yao Z."/>
            <person name="Ying F."/>
            <person name="Zhai J."/>
            <person name="Zhou L."/>
            <person name="Zuber A."/>
            <person name="Denarie J."/>
            <person name="Dixon R.A."/>
            <person name="May G.D."/>
            <person name="Schwartz D.C."/>
            <person name="Rogers J."/>
            <person name="Quetier F."/>
            <person name="Town C.D."/>
            <person name="Roe B.A."/>
        </authorList>
    </citation>
    <scope>NUCLEOTIDE SEQUENCE [LARGE SCALE GENOMIC DNA]</scope>
    <source>
        <strain evidence="2">A17</strain>
        <strain evidence="3 4">cv. Jemalong A17</strain>
    </source>
</reference>
<organism evidence="2 4">
    <name type="scientific">Medicago truncatula</name>
    <name type="common">Barrel medic</name>
    <name type="synonym">Medicago tribuloides</name>
    <dbReference type="NCBI Taxonomy" id="3880"/>
    <lineage>
        <taxon>Eukaryota</taxon>
        <taxon>Viridiplantae</taxon>
        <taxon>Streptophyta</taxon>
        <taxon>Embryophyta</taxon>
        <taxon>Tracheophyta</taxon>
        <taxon>Spermatophyta</taxon>
        <taxon>Magnoliopsida</taxon>
        <taxon>eudicotyledons</taxon>
        <taxon>Gunneridae</taxon>
        <taxon>Pentapetalae</taxon>
        <taxon>rosids</taxon>
        <taxon>fabids</taxon>
        <taxon>Fabales</taxon>
        <taxon>Fabaceae</taxon>
        <taxon>Papilionoideae</taxon>
        <taxon>50 kb inversion clade</taxon>
        <taxon>NPAAA clade</taxon>
        <taxon>Hologalegina</taxon>
        <taxon>IRL clade</taxon>
        <taxon>Trifolieae</taxon>
        <taxon>Medicago</taxon>
    </lineage>
</organism>
<accession>A0A072TV92</accession>
<name>A0A072TV92_MEDTR</name>
<reference evidence="2 4" key="2">
    <citation type="journal article" date="2014" name="BMC Genomics">
        <title>An improved genome release (version Mt4.0) for the model legume Medicago truncatula.</title>
        <authorList>
            <person name="Tang H."/>
            <person name="Krishnakumar V."/>
            <person name="Bidwell S."/>
            <person name="Rosen B."/>
            <person name="Chan A."/>
            <person name="Zhou S."/>
            <person name="Gentzbittel L."/>
            <person name="Childs K.L."/>
            <person name="Yandell M."/>
            <person name="Gundlach H."/>
            <person name="Mayer K.F."/>
            <person name="Schwartz D.C."/>
            <person name="Town C.D."/>
        </authorList>
    </citation>
    <scope>GENOME REANNOTATION</scope>
    <source>
        <strain evidence="2">A17</strain>
        <strain evidence="3 4">cv. Jemalong A17</strain>
    </source>
</reference>
<dbReference type="PANTHER" id="PTHR31286">
    <property type="entry name" value="GLYCINE-RICH CELL WALL STRUCTURAL PROTEIN 1.8-LIKE"/>
    <property type="match status" value="1"/>
</dbReference>
<dbReference type="HOGENOM" id="CLU_732321_0_0_1"/>
<sequence length="378" mass="42746">MLEKRGVTVRLSEQVPESSRKVRLSEVHPTSEDKDHVAAPQWSSEDYLEVKGGTFSVRVKISQDEYESGIADCKRKLHGKLTLNKWDSSLTTKALKMKLEGLWPLLTNWSVIALGKGFYEFKCHSVEDMRNIWALGDVNLKLGILKFYGWTRDFIAQHQVQTHALLWILLMHFSQEYWRKKTLLFGLYARVLDDVDMSEKLFDSVMVEREGHAFNVVMQYEKQQLYCADYTVQKVAKKPTPDLKQAKTTKTVALSGKQPETSGNKHIPSELTNDVHNPKDGVPSPLQLTHVHPEQEGDDNVEKLSASLELGKKNDQAPILVETRPSEIPPLASSKQVLASGYGRLSFPMPWPSPLEPSGYAGRSFPVPLVLRLVLLVN</sequence>
<dbReference type="EnsemblPlants" id="KEH17445">
    <property type="protein sequence ID" value="KEH17445"/>
    <property type="gene ID" value="MTR_0014s0120"/>
</dbReference>